<dbReference type="InterPro" id="IPR050640">
    <property type="entry name" value="Bact_2-comp_sensor_kinase"/>
</dbReference>
<evidence type="ECO:0000313" key="6">
    <source>
        <dbReference type="EMBL" id="KLD63106.1"/>
    </source>
</evidence>
<evidence type="ECO:0000313" key="7">
    <source>
        <dbReference type="Proteomes" id="UP000035481"/>
    </source>
</evidence>
<keyword evidence="4" id="KW-1133">Transmembrane helix</keyword>
<comment type="catalytic activity">
    <reaction evidence="1">
        <text>ATP + protein L-histidine = ADP + protein N-phospho-L-histidine.</text>
        <dbReference type="EC" id="2.7.13.3"/>
    </reaction>
</comment>
<evidence type="ECO:0000256" key="2">
    <source>
        <dbReference type="ARBA" id="ARBA00012438"/>
    </source>
</evidence>
<dbReference type="InterPro" id="IPR004358">
    <property type="entry name" value="Sig_transdc_His_kin-like_C"/>
</dbReference>
<dbReference type="PROSITE" id="PS50109">
    <property type="entry name" value="HIS_KIN"/>
    <property type="match status" value="1"/>
</dbReference>
<evidence type="ECO:0000256" key="4">
    <source>
        <dbReference type="SAM" id="Phobius"/>
    </source>
</evidence>
<reference evidence="6 7" key="1">
    <citation type="journal article" date="2015" name="Antonie Van Leeuwenhoek">
        <title>A phylogenomic and molecular marker based taxonomic framework for the order Xanthomonadales: proposal to transfer the families Algiphilaceae and Solimonadaceae to the order Nevskiales ord. nov. and to create a new family within the order Xanthomonadales, the family Rhodanobacteraceae fam. nov., containing the genus Rhodanobacter and its closest relatives.</title>
        <authorList>
            <person name="Naushad S."/>
            <person name="Adeolu M."/>
            <person name="Wong S."/>
            <person name="Sohail M."/>
            <person name="Schellhorn H.E."/>
            <person name="Gupta R.S."/>
        </authorList>
    </citation>
    <scope>NUCLEOTIDE SEQUENCE [LARGE SCALE GENOMIC DNA]</scope>
    <source>
        <strain evidence="6 7">DSM 16301</strain>
    </source>
</reference>
<feature type="coiled-coil region" evidence="3">
    <location>
        <begin position="197"/>
        <end position="235"/>
    </location>
</feature>
<comment type="caution">
    <text evidence="6">The sequence shown here is derived from an EMBL/GenBank/DDBJ whole genome shotgun (WGS) entry which is preliminary data.</text>
</comment>
<dbReference type="InterPro" id="IPR005467">
    <property type="entry name" value="His_kinase_dom"/>
</dbReference>
<dbReference type="PATRIC" id="fig|1440762.4.peg.2248"/>
<evidence type="ECO:0000256" key="1">
    <source>
        <dbReference type="ARBA" id="ARBA00000085"/>
    </source>
</evidence>
<dbReference type="InterPro" id="IPR036890">
    <property type="entry name" value="HATPase_C_sf"/>
</dbReference>
<evidence type="ECO:0000259" key="5">
    <source>
        <dbReference type="PROSITE" id="PS50109"/>
    </source>
</evidence>
<proteinExistence type="predicted"/>
<dbReference type="Gene3D" id="3.30.565.10">
    <property type="entry name" value="Histidine kinase-like ATPase, C-terminal domain"/>
    <property type="match status" value="1"/>
</dbReference>
<accession>A0A0G9H0R7</accession>
<keyword evidence="6" id="KW-0808">Transferase</keyword>
<sequence>MVMLRRIPFKDVVMKSVFFVARLVVFWFFVLLFVALLLANSPPLRYKDTAPMFVLIIFITLVMVVTSAVTHLRRVRLIAGHLDDSTMGNRQRRQIEIPLEAGEAFDLLDAAIRELPRSEDVESARDSLQIRAKVQRPKAYGTNPFERLDPSLWFGHVRNQIFATVTPREGSGSVTLICEPEAGAWTDWFRVDDGTNLENAEAITRAITRRIAEKRRQEQRRATQTENEKERTVARLNLLHAQVEPHFLYNTLASAQYLTRTDPLQADHMLGHLIHYLRHSLPQRDDALSLLGDELERTRAYLEIMRLRMGPRLSLQIDVPDALRAIAMPPMMLQTLVENAIKHGLEPKPGGGTVWILARRDDNTVSITVADDGRGFSDASGGTGIGLKNVRERLRLIYGTDASLSVVGNAPEGVAATITLPLRSETTEHAS</sequence>
<dbReference type="PRINTS" id="PR00344">
    <property type="entry name" value="BCTRLSENSOR"/>
</dbReference>
<organism evidence="6 7">
    <name type="scientific">Dyella japonica DSM 16301</name>
    <dbReference type="NCBI Taxonomy" id="1440762"/>
    <lineage>
        <taxon>Bacteria</taxon>
        <taxon>Pseudomonadati</taxon>
        <taxon>Pseudomonadota</taxon>
        <taxon>Gammaproteobacteria</taxon>
        <taxon>Lysobacterales</taxon>
        <taxon>Rhodanobacteraceae</taxon>
        <taxon>Dyella</taxon>
    </lineage>
</organism>
<dbReference type="GO" id="GO:0016020">
    <property type="term" value="C:membrane"/>
    <property type="evidence" value="ECO:0007669"/>
    <property type="project" value="InterPro"/>
</dbReference>
<name>A0A0G9H0R7_9GAMM</name>
<keyword evidence="4" id="KW-0472">Membrane</keyword>
<feature type="transmembrane region" description="Helical" evidence="4">
    <location>
        <begin position="50"/>
        <end position="72"/>
    </location>
</feature>
<keyword evidence="6" id="KW-0418">Kinase</keyword>
<dbReference type="GO" id="GO:0000155">
    <property type="term" value="F:phosphorelay sensor kinase activity"/>
    <property type="evidence" value="ECO:0007669"/>
    <property type="project" value="InterPro"/>
</dbReference>
<keyword evidence="3" id="KW-0175">Coiled coil</keyword>
<dbReference type="Pfam" id="PF06580">
    <property type="entry name" value="His_kinase"/>
    <property type="match status" value="1"/>
</dbReference>
<dbReference type="STRING" id="1440762.Y882_13055"/>
<feature type="transmembrane region" description="Helical" evidence="4">
    <location>
        <begin position="12"/>
        <end position="38"/>
    </location>
</feature>
<dbReference type="AlphaFoldDB" id="A0A0G9H0R7"/>
<dbReference type="InterPro" id="IPR010559">
    <property type="entry name" value="Sig_transdc_His_kin_internal"/>
</dbReference>
<dbReference type="SMART" id="SM00387">
    <property type="entry name" value="HATPase_c"/>
    <property type="match status" value="1"/>
</dbReference>
<evidence type="ECO:0000256" key="3">
    <source>
        <dbReference type="SAM" id="Coils"/>
    </source>
</evidence>
<dbReference type="EC" id="2.7.13.3" evidence="2"/>
<dbReference type="PANTHER" id="PTHR34220">
    <property type="entry name" value="SENSOR HISTIDINE KINASE YPDA"/>
    <property type="match status" value="1"/>
</dbReference>
<dbReference type="PANTHER" id="PTHR34220:SF9">
    <property type="entry name" value="SIGNAL TRANSDUCTION HISTIDINE KINASE INTERNAL REGION DOMAIN-CONTAINING PROTEIN"/>
    <property type="match status" value="1"/>
</dbReference>
<keyword evidence="4" id="KW-0812">Transmembrane</keyword>
<dbReference type="SUPFAM" id="SSF55874">
    <property type="entry name" value="ATPase domain of HSP90 chaperone/DNA topoisomerase II/histidine kinase"/>
    <property type="match status" value="1"/>
</dbReference>
<gene>
    <name evidence="6" type="ORF">Y882_13055</name>
</gene>
<protein>
    <recommendedName>
        <fullName evidence="2">histidine kinase</fullName>
        <ecNumber evidence="2">2.7.13.3</ecNumber>
    </recommendedName>
</protein>
<dbReference type="Pfam" id="PF02518">
    <property type="entry name" value="HATPase_c"/>
    <property type="match status" value="1"/>
</dbReference>
<dbReference type="Proteomes" id="UP000035481">
    <property type="component" value="Unassembled WGS sequence"/>
</dbReference>
<dbReference type="EMBL" id="JPLA01000032">
    <property type="protein sequence ID" value="KLD63106.1"/>
    <property type="molecule type" value="Genomic_DNA"/>
</dbReference>
<feature type="domain" description="Histidine kinase" evidence="5">
    <location>
        <begin position="332"/>
        <end position="424"/>
    </location>
</feature>
<dbReference type="InterPro" id="IPR003594">
    <property type="entry name" value="HATPase_dom"/>
</dbReference>